<dbReference type="RefSeq" id="WP_013119381.1">
    <property type="nucleotide sequence ID" value="NC_014152.1"/>
</dbReference>
<dbReference type="KEGG" id="tjr:TherJR_0477"/>
<name>D5XB38_THEPJ</name>
<dbReference type="eggNOG" id="COG0728">
    <property type="taxonomic scope" value="Bacteria"/>
</dbReference>
<keyword evidence="3" id="KW-1185">Reference proteome</keyword>
<evidence type="ECO:0000256" key="1">
    <source>
        <dbReference type="SAM" id="Phobius"/>
    </source>
</evidence>
<dbReference type="EMBL" id="CP002028">
    <property type="protein sequence ID" value="ADG81358.1"/>
    <property type="molecule type" value="Genomic_DNA"/>
</dbReference>
<dbReference type="STRING" id="635013.TherJR_0477"/>
<feature type="transmembrane region" description="Helical" evidence="1">
    <location>
        <begin position="18"/>
        <end position="38"/>
    </location>
</feature>
<organism evidence="2 3">
    <name type="scientific">Thermincola potens (strain JR)</name>
    <dbReference type="NCBI Taxonomy" id="635013"/>
    <lineage>
        <taxon>Bacteria</taxon>
        <taxon>Bacillati</taxon>
        <taxon>Bacillota</taxon>
        <taxon>Clostridia</taxon>
        <taxon>Eubacteriales</taxon>
        <taxon>Thermincolaceae</taxon>
        <taxon>Thermincola</taxon>
    </lineage>
</organism>
<protein>
    <submittedName>
        <fullName evidence="2">Uncharacterized protein</fullName>
    </submittedName>
</protein>
<dbReference type="HOGENOM" id="CLU_2620906_0_0_9"/>
<reference evidence="2 3" key="1">
    <citation type="submission" date="2010-05" db="EMBL/GenBank/DDBJ databases">
        <title>Complete sequence of Thermincola sp. JR.</title>
        <authorList>
            <consortium name="US DOE Joint Genome Institute"/>
            <person name="Lucas S."/>
            <person name="Copeland A."/>
            <person name="Lapidus A."/>
            <person name="Cheng J.-F."/>
            <person name="Bruce D."/>
            <person name="Goodwin L."/>
            <person name="Pitluck S."/>
            <person name="Chertkov O."/>
            <person name="Detter J.C."/>
            <person name="Han C."/>
            <person name="Tapia R."/>
            <person name="Land M."/>
            <person name="Hauser L."/>
            <person name="Kyrpides N."/>
            <person name="Mikhailova N."/>
            <person name="Hazen T.C."/>
            <person name="Woyke T."/>
        </authorList>
    </citation>
    <scope>NUCLEOTIDE SEQUENCE [LARGE SCALE GENOMIC DNA]</scope>
    <source>
        <strain evidence="2 3">JR</strain>
    </source>
</reference>
<dbReference type="AlphaFoldDB" id="D5XB38"/>
<keyword evidence="1" id="KW-0812">Transmembrane</keyword>
<keyword evidence="1" id="KW-1133">Transmembrane helix</keyword>
<evidence type="ECO:0000313" key="3">
    <source>
        <dbReference type="Proteomes" id="UP000002377"/>
    </source>
</evidence>
<dbReference type="OrthoDB" id="9804143at2"/>
<accession>D5XB38</accession>
<proteinExistence type="predicted"/>
<keyword evidence="1" id="KW-0472">Membrane</keyword>
<sequence>MVTNSEATAKKVDSNKGVAKAAGVIMIAMFLSRILGFVRDQAMTSQFGRTYITDAYIVLKPKLYVGNTWDFDQNICRY</sequence>
<dbReference type="Proteomes" id="UP000002377">
    <property type="component" value="Chromosome"/>
</dbReference>
<gene>
    <name evidence="2" type="ordered locus">TherJR_0477</name>
</gene>
<evidence type="ECO:0000313" key="2">
    <source>
        <dbReference type="EMBL" id="ADG81358.1"/>
    </source>
</evidence>